<reference evidence="1" key="1">
    <citation type="journal article" date="2015" name="Nature">
        <title>Complex archaea that bridge the gap between prokaryotes and eukaryotes.</title>
        <authorList>
            <person name="Spang A."/>
            <person name="Saw J.H."/>
            <person name="Jorgensen S.L."/>
            <person name="Zaremba-Niedzwiedzka K."/>
            <person name="Martijn J."/>
            <person name="Lind A.E."/>
            <person name="van Eijk R."/>
            <person name="Schleper C."/>
            <person name="Guy L."/>
            <person name="Ettema T.J."/>
        </authorList>
    </citation>
    <scope>NUCLEOTIDE SEQUENCE</scope>
</reference>
<feature type="non-terminal residue" evidence="1">
    <location>
        <position position="125"/>
    </location>
</feature>
<dbReference type="EMBL" id="LAZR01045025">
    <property type="protein sequence ID" value="KKL00827.1"/>
    <property type="molecule type" value="Genomic_DNA"/>
</dbReference>
<comment type="caution">
    <text evidence="1">The sequence shown here is derived from an EMBL/GenBank/DDBJ whole genome shotgun (WGS) entry which is preliminary data.</text>
</comment>
<accession>A0A0F9ANM6</accession>
<organism evidence="1">
    <name type="scientific">marine sediment metagenome</name>
    <dbReference type="NCBI Taxonomy" id="412755"/>
    <lineage>
        <taxon>unclassified sequences</taxon>
        <taxon>metagenomes</taxon>
        <taxon>ecological metagenomes</taxon>
    </lineage>
</organism>
<dbReference type="AlphaFoldDB" id="A0A0F9ANM6"/>
<protein>
    <submittedName>
        <fullName evidence="1">Uncharacterized protein</fullName>
    </submittedName>
</protein>
<proteinExistence type="predicted"/>
<sequence length="125" mass="13097">MPLYDGPPGQVTGLPVPGVFTPPQTLPEGIQGEPVIVNGQVIGWNIGGEFFTQEEVDTLIATGAFPEGAAPSGPTAPAFASTQAGIERQAQLDLEAQIAADEAALDRIRFQEQSADERQLKALQA</sequence>
<name>A0A0F9ANM6_9ZZZZ</name>
<evidence type="ECO:0000313" key="1">
    <source>
        <dbReference type="EMBL" id="KKL00827.1"/>
    </source>
</evidence>
<gene>
    <name evidence="1" type="ORF">LCGC14_2628520</name>
</gene>